<feature type="coiled-coil region" evidence="1">
    <location>
        <begin position="181"/>
        <end position="208"/>
    </location>
</feature>
<dbReference type="InterPro" id="IPR036779">
    <property type="entry name" value="LysM_dom_sf"/>
</dbReference>
<evidence type="ECO:0000256" key="1">
    <source>
        <dbReference type="SAM" id="Coils"/>
    </source>
</evidence>
<evidence type="ECO:0000259" key="2">
    <source>
        <dbReference type="PROSITE" id="PS51782"/>
    </source>
</evidence>
<dbReference type="InterPro" id="IPR018392">
    <property type="entry name" value="LysM"/>
</dbReference>
<proteinExistence type="predicted"/>
<dbReference type="SUPFAM" id="SSF54106">
    <property type="entry name" value="LysM domain"/>
    <property type="match status" value="1"/>
</dbReference>
<reference evidence="3 4" key="1">
    <citation type="submission" date="2020-02" db="EMBL/GenBank/DDBJ databases">
        <title>Draft genome sequence of Limisphaera ngatamarikiensis NGM72.4T, a thermophilic Verrucomicrobia grouped in subdivision 3.</title>
        <authorList>
            <person name="Carere C.R."/>
            <person name="Steen J."/>
            <person name="Hugenholtz P."/>
            <person name="Stott M.B."/>
        </authorList>
    </citation>
    <scope>NUCLEOTIDE SEQUENCE [LARGE SCALE GENOMIC DNA]</scope>
    <source>
        <strain evidence="3 4">NGM72.4</strain>
    </source>
</reference>
<dbReference type="AlphaFoldDB" id="A0A6M1RT36"/>
<feature type="coiled-coil region" evidence="1">
    <location>
        <begin position="364"/>
        <end position="391"/>
    </location>
</feature>
<dbReference type="Proteomes" id="UP000477311">
    <property type="component" value="Unassembled WGS sequence"/>
</dbReference>
<evidence type="ECO:0000313" key="4">
    <source>
        <dbReference type="Proteomes" id="UP000477311"/>
    </source>
</evidence>
<evidence type="ECO:0000313" key="3">
    <source>
        <dbReference type="EMBL" id="NGO37952.1"/>
    </source>
</evidence>
<dbReference type="CDD" id="cd00118">
    <property type="entry name" value="LysM"/>
    <property type="match status" value="1"/>
</dbReference>
<keyword evidence="1" id="KW-0175">Coiled coil</keyword>
<accession>A0A6M1RT36</accession>
<feature type="domain" description="LysM" evidence="2">
    <location>
        <begin position="403"/>
        <end position="447"/>
    </location>
</feature>
<dbReference type="EMBL" id="JAAKYA010000006">
    <property type="protein sequence ID" value="NGO37952.1"/>
    <property type="molecule type" value="Genomic_DNA"/>
</dbReference>
<organism evidence="3 4">
    <name type="scientific">Limisphaera ngatamarikiensis</name>
    <dbReference type="NCBI Taxonomy" id="1324935"/>
    <lineage>
        <taxon>Bacteria</taxon>
        <taxon>Pseudomonadati</taxon>
        <taxon>Verrucomicrobiota</taxon>
        <taxon>Verrucomicrobiia</taxon>
        <taxon>Limisphaerales</taxon>
        <taxon>Limisphaeraceae</taxon>
        <taxon>Limisphaera</taxon>
    </lineage>
</organism>
<dbReference type="Gene3D" id="3.10.350.10">
    <property type="entry name" value="LysM domain"/>
    <property type="match status" value="1"/>
</dbReference>
<name>A0A6M1RT36_9BACT</name>
<dbReference type="PROSITE" id="PS51782">
    <property type="entry name" value="LYSM"/>
    <property type="match status" value="1"/>
</dbReference>
<dbReference type="RefSeq" id="WP_165105204.1">
    <property type="nucleotide sequence ID" value="NZ_JAAKYA010000006.1"/>
</dbReference>
<keyword evidence="4" id="KW-1185">Reference proteome</keyword>
<protein>
    <submittedName>
        <fullName evidence="3">LysM peptidoglycan-binding domain-containing protein</fullName>
    </submittedName>
</protein>
<sequence length="452" mass="51063">MRGRIWLYLSLAANVALAAGWLGSWLRRTSPAVVATAPESQPAAQTVVPRTNFVPRRQFFHWSEIESPDYATYVANLRAIGCPEQTIRDIIIADVNALFARRRATEIVTPQQQWWRTEPDPEIEARARAQLEALEAERRALLTALLGPGWETGDQISLPRPSQPGLPLDGPLLGPLPAEVKQQVQDSYRRYQERLAALQQQAAAQQRTVTPAEIFRLQRQWEQELAGILSPAQLEELLLRYSPTARTLRQELSQLGGLDLTPDQFRAWYHARRRLEEGLATLAEADSPASARQIQDLEAQYQQAIRLALGEERYRQYQRLQDPEYREALAQAQQAGRPELAETFYAIRHALAEEVTRLQTNNDLTALQREIQRRQLELEALKAQAEVLGENLPEPQPPAPTLRAHIYRAGETLISLAVEYDVPLSAILKANPGLDFHRLKPGDTILIPVPSR</sequence>
<gene>
    <name evidence="3" type="ORF">G4L39_00840</name>
</gene>
<dbReference type="SMART" id="SM00257">
    <property type="entry name" value="LysM"/>
    <property type="match status" value="1"/>
</dbReference>
<comment type="caution">
    <text evidence="3">The sequence shown here is derived from an EMBL/GenBank/DDBJ whole genome shotgun (WGS) entry which is preliminary data.</text>
</comment>
<dbReference type="Pfam" id="PF01476">
    <property type="entry name" value="LysM"/>
    <property type="match status" value="1"/>
</dbReference>